<feature type="domain" description="Beta-lactamase-related" evidence="1">
    <location>
        <begin position="12"/>
        <end position="347"/>
    </location>
</feature>
<dbReference type="InterPro" id="IPR038164">
    <property type="entry name" value="Pab87_oct_sf"/>
</dbReference>
<dbReference type="PATRIC" id="fig|1273541.4.peg.1869"/>
<evidence type="ECO:0000313" key="4">
    <source>
        <dbReference type="Proteomes" id="UP000058613"/>
    </source>
</evidence>
<evidence type="ECO:0000259" key="1">
    <source>
        <dbReference type="Pfam" id="PF00144"/>
    </source>
</evidence>
<dbReference type="GeneID" id="26100096"/>
<accession>A0A0P0N5T9</accession>
<dbReference type="OrthoDB" id="111095at2157"/>
<protein>
    <submittedName>
        <fullName evidence="3">Beta-lactamase class C</fullName>
    </submittedName>
</protein>
<dbReference type="Gene3D" id="3.40.710.10">
    <property type="entry name" value="DD-peptidase/beta-lactamase superfamily"/>
    <property type="match status" value="1"/>
</dbReference>
<dbReference type="InterPro" id="IPR025879">
    <property type="entry name" value="Pab87_oct"/>
</dbReference>
<name>A0A0P0N5T9_9CREN</name>
<dbReference type="InterPro" id="IPR050491">
    <property type="entry name" value="AmpC-like"/>
</dbReference>
<dbReference type="Gene3D" id="2.40.128.210">
    <property type="entry name" value="Pab87 octamerisation domain"/>
    <property type="match status" value="1"/>
</dbReference>
<dbReference type="Pfam" id="PF13969">
    <property type="entry name" value="Pab87_oct"/>
    <property type="match status" value="1"/>
</dbReference>
<dbReference type="PANTHER" id="PTHR46825">
    <property type="entry name" value="D-ALANYL-D-ALANINE-CARBOXYPEPTIDASE/ENDOPEPTIDASE AMPH"/>
    <property type="match status" value="1"/>
</dbReference>
<reference evidence="3 4" key="1">
    <citation type="submission" date="2015-10" db="EMBL/GenBank/DDBJ databases">
        <title>Complete genome sequence of hyperthermophilic archaeon Pyrodictium delaneyi Su06.</title>
        <authorList>
            <person name="Jung J.-H."/>
            <person name="Lin J."/>
            <person name="Holden J.F."/>
            <person name="Park C.-S."/>
        </authorList>
    </citation>
    <scope>NUCLEOTIDE SEQUENCE [LARGE SCALE GENOMIC DNA]</scope>
    <source>
        <strain evidence="3 4">Su06</strain>
    </source>
</reference>
<sequence>MLGIEQISSEYIITRMAVTHTPGVSVALHDRGKPLLQRGYGYRNLERGLLATPETMYGIASISKILTAIAVMQLVEKGLLSLEDPAEKYLPIELRVKGKPVLVWHLLSHTSGIPALGYAEALLTGYLGLGENWLPFSEPRDVLAWLEKGARHWAIAEPGERFLYLNEGFVALGVIVERLSGMRFNEYIRKHITGPLGMRSTTFDAQEALSSPLLATPYDTSSRPPRPVRVPTGITADGGGWSTVVDLAKLMTALSQSGRLSDVEILSKNSVEEIERPRIELPAQLFGNDSYGLGVTIYPRFPSGTLIGHSGSLLFYTGFAGYLKEKGLSIAVLANADPGSPQIAMTLLAAAAGTDPLKLPFNIADRVLGLLEGIYTGFMGTVKARLERVGDALVLESLEPPGRREVLFPEKLDPVTPVFVSARAGKKLRVEFRIDVERGMVEMFYERYRLVKMIEQRV</sequence>
<dbReference type="PANTHER" id="PTHR46825:SF9">
    <property type="entry name" value="BETA-LACTAMASE-RELATED DOMAIN-CONTAINING PROTEIN"/>
    <property type="match status" value="1"/>
</dbReference>
<dbReference type="EMBL" id="CP013011">
    <property type="protein sequence ID" value="ALL01800.1"/>
    <property type="molecule type" value="Genomic_DNA"/>
</dbReference>
<dbReference type="SUPFAM" id="SSF56601">
    <property type="entry name" value="beta-lactamase/transpeptidase-like"/>
    <property type="match status" value="1"/>
</dbReference>
<dbReference type="KEGG" id="pdl:Pyrde_1757"/>
<dbReference type="InterPro" id="IPR012338">
    <property type="entry name" value="Beta-lactam/transpept-like"/>
</dbReference>
<organism evidence="3 4">
    <name type="scientific">Pyrodictium delaneyi</name>
    <dbReference type="NCBI Taxonomy" id="1273541"/>
    <lineage>
        <taxon>Archaea</taxon>
        <taxon>Thermoproteota</taxon>
        <taxon>Thermoprotei</taxon>
        <taxon>Desulfurococcales</taxon>
        <taxon>Pyrodictiaceae</taxon>
        <taxon>Pyrodictium</taxon>
    </lineage>
</organism>
<dbReference type="Pfam" id="PF00144">
    <property type="entry name" value="Beta-lactamase"/>
    <property type="match status" value="1"/>
</dbReference>
<dbReference type="STRING" id="1273541.Pyrde_1757"/>
<dbReference type="InterPro" id="IPR001466">
    <property type="entry name" value="Beta-lactam-related"/>
</dbReference>
<gene>
    <name evidence="3" type="ORF">Pyrde_1757</name>
</gene>
<evidence type="ECO:0000313" key="3">
    <source>
        <dbReference type="EMBL" id="ALL01800.1"/>
    </source>
</evidence>
<dbReference type="RefSeq" id="WP_143522124.1">
    <property type="nucleotide sequence ID" value="NZ_CP013011.1"/>
</dbReference>
<dbReference type="Proteomes" id="UP000058613">
    <property type="component" value="Chromosome"/>
</dbReference>
<evidence type="ECO:0000259" key="2">
    <source>
        <dbReference type="Pfam" id="PF13969"/>
    </source>
</evidence>
<dbReference type="AlphaFoldDB" id="A0A0P0N5T9"/>
<proteinExistence type="predicted"/>
<feature type="domain" description="Pab87 octamerisation" evidence="2">
    <location>
        <begin position="358"/>
        <end position="451"/>
    </location>
</feature>